<name>A0A2M7DKW4_9BACT</name>
<protein>
    <submittedName>
        <fullName evidence="1">Uncharacterized protein</fullName>
    </submittedName>
</protein>
<accession>A0A2M7DKW4</accession>
<evidence type="ECO:0000313" key="2">
    <source>
        <dbReference type="Proteomes" id="UP000228896"/>
    </source>
</evidence>
<dbReference type="Proteomes" id="UP000228896">
    <property type="component" value="Unassembled WGS sequence"/>
</dbReference>
<reference evidence="2" key="1">
    <citation type="submission" date="2017-09" db="EMBL/GenBank/DDBJ databases">
        <title>Depth-based differentiation of microbial function through sediment-hosted aquifers and enrichment of novel symbionts in the deep terrestrial subsurface.</title>
        <authorList>
            <person name="Probst A.J."/>
            <person name="Ladd B."/>
            <person name="Jarett J.K."/>
            <person name="Geller-Mcgrath D.E."/>
            <person name="Sieber C.M.K."/>
            <person name="Emerson J.B."/>
            <person name="Anantharaman K."/>
            <person name="Thomas B.C."/>
            <person name="Malmstrom R."/>
            <person name="Stieglmeier M."/>
            <person name="Klingl A."/>
            <person name="Woyke T."/>
            <person name="Ryan C.M."/>
            <person name="Banfield J.F."/>
        </authorList>
    </citation>
    <scope>NUCLEOTIDE SEQUENCE [LARGE SCALE GENOMIC DNA]</scope>
</reference>
<gene>
    <name evidence="1" type="ORF">COS18_05330</name>
</gene>
<evidence type="ECO:0000313" key="1">
    <source>
        <dbReference type="EMBL" id="PIV50348.1"/>
    </source>
</evidence>
<sequence>MAIAVLALVGCGKSVSRKAGEKAAEKIIEAQSGGKANVDINGQNVKVETEQGKIEAGENVKLPSDFPSDVYVIDGTIKIAISGQADEGQTVSIETDKKIEEVLSIYKEKLKSDGWNITGTMNFGEVATVIAEKDDRSVSVSTGASDGKTTVNIVVAKK</sequence>
<proteinExistence type="predicted"/>
<organism evidence="1 2">
    <name type="scientific">Candidatus Falkowbacteria bacterium CG02_land_8_20_14_3_00_36_14</name>
    <dbReference type="NCBI Taxonomy" id="1974560"/>
    <lineage>
        <taxon>Bacteria</taxon>
        <taxon>Candidatus Falkowiibacteriota</taxon>
    </lineage>
</organism>
<dbReference type="EMBL" id="PETS01000137">
    <property type="protein sequence ID" value="PIV50348.1"/>
    <property type="molecule type" value="Genomic_DNA"/>
</dbReference>
<comment type="caution">
    <text evidence="1">The sequence shown here is derived from an EMBL/GenBank/DDBJ whole genome shotgun (WGS) entry which is preliminary data.</text>
</comment>
<dbReference type="AlphaFoldDB" id="A0A2M7DKW4"/>